<dbReference type="Pfam" id="PF00698">
    <property type="entry name" value="Acyl_transf_1"/>
    <property type="match status" value="1"/>
</dbReference>
<keyword evidence="5" id="KW-0677">Repeat</keyword>
<dbReference type="GO" id="GO:0004315">
    <property type="term" value="F:3-oxoacyl-[acyl-carrier-protein] synthase activity"/>
    <property type="evidence" value="ECO:0007669"/>
    <property type="project" value="InterPro"/>
</dbReference>
<dbReference type="InterPro" id="IPR036736">
    <property type="entry name" value="ACP-like_sf"/>
</dbReference>
<dbReference type="SMART" id="SM00826">
    <property type="entry name" value="PKS_DH"/>
    <property type="match status" value="1"/>
</dbReference>
<feature type="domain" description="Ketosynthase family 3 (KS3)" evidence="12">
    <location>
        <begin position="3"/>
        <end position="435"/>
    </location>
</feature>
<dbReference type="InterPro" id="IPR014030">
    <property type="entry name" value="Ketoacyl_synth_N"/>
</dbReference>
<dbReference type="InterPro" id="IPR020841">
    <property type="entry name" value="PKS_Beta-ketoAc_synthase_dom"/>
</dbReference>
<evidence type="ECO:0000256" key="1">
    <source>
        <dbReference type="ARBA" id="ARBA00022450"/>
    </source>
</evidence>
<dbReference type="OrthoDB" id="329835at2759"/>
<keyword evidence="9" id="KW-0175">Coiled coil</keyword>
<feature type="region of interest" description="C-terminal hotdog fold" evidence="8">
    <location>
        <begin position="1084"/>
        <end position="1237"/>
    </location>
</feature>
<keyword evidence="3" id="KW-0489">Methyltransferase</keyword>
<dbReference type="Gene3D" id="3.10.129.110">
    <property type="entry name" value="Polyketide synthase dehydratase"/>
    <property type="match status" value="1"/>
</dbReference>
<dbReference type="FunFam" id="3.40.47.10:FF:000019">
    <property type="entry name" value="Polyketide synthase type I"/>
    <property type="match status" value="1"/>
</dbReference>
<dbReference type="Gene3D" id="3.40.50.150">
    <property type="entry name" value="Vaccinia Virus protein VP39"/>
    <property type="match status" value="1"/>
</dbReference>
<dbReference type="SUPFAM" id="SSF53335">
    <property type="entry name" value="S-adenosyl-L-methionine-dependent methyltransferases"/>
    <property type="match status" value="1"/>
</dbReference>
<dbReference type="SMART" id="SM00823">
    <property type="entry name" value="PKS_PP"/>
    <property type="match status" value="1"/>
</dbReference>
<dbReference type="Pfam" id="PF16197">
    <property type="entry name" value="KAsynt_C_assoc"/>
    <property type="match status" value="1"/>
</dbReference>
<dbReference type="InterPro" id="IPR020807">
    <property type="entry name" value="PKS_DH"/>
</dbReference>
<dbReference type="Proteomes" id="UP001140453">
    <property type="component" value="Unassembled WGS sequence"/>
</dbReference>
<dbReference type="SUPFAM" id="SSF53901">
    <property type="entry name" value="Thiolase-like"/>
    <property type="match status" value="1"/>
</dbReference>
<feature type="region of interest" description="Disordered" evidence="10">
    <location>
        <begin position="2476"/>
        <end position="2509"/>
    </location>
</feature>
<evidence type="ECO:0000256" key="6">
    <source>
        <dbReference type="ARBA" id="ARBA00023002"/>
    </source>
</evidence>
<dbReference type="GO" id="GO:0032259">
    <property type="term" value="P:methylation"/>
    <property type="evidence" value="ECO:0007669"/>
    <property type="project" value="UniProtKB-KW"/>
</dbReference>
<evidence type="ECO:0000313" key="14">
    <source>
        <dbReference type="EMBL" id="KAJ4386826.1"/>
    </source>
</evidence>
<dbReference type="Gene3D" id="3.30.559.30">
    <property type="entry name" value="Nonribosomal peptide synthetase, condensation domain"/>
    <property type="match status" value="1"/>
</dbReference>
<dbReference type="Pfam" id="PF08242">
    <property type="entry name" value="Methyltransf_12"/>
    <property type="match status" value="1"/>
</dbReference>
<dbReference type="InterPro" id="IPR016036">
    <property type="entry name" value="Malonyl_transacylase_ACP-bd"/>
</dbReference>
<dbReference type="Pfam" id="PF00668">
    <property type="entry name" value="Condensation"/>
    <property type="match status" value="1"/>
</dbReference>
<evidence type="ECO:0000256" key="9">
    <source>
        <dbReference type="SAM" id="Coils"/>
    </source>
</evidence>
<evidence type="ECO:0000259" key="12">
    <source>
        <dbReference type="PROSITE" id="PS52004"/>
    </source>
</evidence>
<organism evidence="14 15">
    <name type="scientific">Gnomoniopsis smithogilvyi</name>
    <dbReference type="NCBI Taxonomy" id="1191159"/>
    <lineage>
        <taxon>Eukaryota</taxon>
        <taxon>Fungi</taxon>
        <taxon>Dikarya</taxon>
        <taxon>Ascomycota</taxon>
        <taxon>Pezizomycotina</taxon>
        <taxon>Sordariomycetes</taxon>
        <taxon>Sordariomycetidae</taxon>
        <taxon>Diaporthales</taxon>
        <taxon>Gnomoniaceae</taxon>
        <taxon>Gnomoniopsis</taxon>
    </lineage>
</organism>
<proteinExistence type="predicted"/>
<dbReference type="Pfam" id="PF08659">
    <property type="entry name" value="KR"/>
    <property type="match status" value="1"/>
</dbReference>
<dbReference type="InterPro" id="IPR036291">
    <property type="entry name" value="NAD(P)-bd_dom_sf"/>
</dbReference>
<dbReference type="SUPFAM" id="SSF52777">
    <property type="entry name" value="CoA-dependent acyltransferases"/>
    <property type="match status" value="2"/>
</dbReference>
<keyword evidence="2" id="KW-0597">Phosphoprotein</keyword>
<dbReference type="PROSITE" id="PS52004">
    <property type="entry name" value="KS3_2"/>
    <property type="match status" value="1"/>
</dbReference>
<evidence type="ECO:0000256" key="4">
    <source>
        <dbReference type="ARBA" id="ARBA00022679"/>
    </source>
</evidence>
<dbReference type="EMBL" id="JAPEVB010000006">
    <property type="protein sequence ID" value="KAJ4386826.1"/>
    <property type="molecule type" value="Genomic_DNA"/>
</dbReference>
<dbReference type="InterPro" id="IPR057326">
    <property type="entry name" value="KR_dom"/>
</dbReference>
<dbReference type="SMART" id="SM00822">
    <property type="entry name" value="PKS_KR"/>
    <property type="match status" value="1"/>
</dbReference>
<feature type="active site" description="Proton donor; for dehydratase activity" evidence="8">
    <location>
        <position position="1144"/>
    </location>
</feature>
<dbReference type="SUPFAM" id="SSF55048">
    <property type="entry name" value="Probable ACP-binding domain of malonyl-CoA ACP transacylase"/>
    <property type="match status" value="1"/>
</dbReference>
<feature type="compositionally biased region" description="Low complexity" evidence="10">
    <location>
        <begin position="2489"/>
        <end position="2499"/>
    </location>
</feature>
<dbReference type="InterPro" id="IPR023213">
    <property type="entry name" value="CAT-like_dom_sf"/>
</dbReference>
<dbReference type="SMART" id="SM00827">
    <property type="entry name" value="PKS_AT"/>
    <property type="match status" value="1"/>
</dbReference>
<keyword evidence="15" id="KW-1185">Reference proteome</keyword>
<evidence type="ECO:0000259" key="13">
    <source>
        <dbReference type="PROSITE" id="PS52019"/>
    </source>
</evidence>
<evidence type="ECO:0000256" key="3">
    <source>
        <dbReference type="ARBA" id="ARBA00022603"/>
    </source>
</evidence>
<dbReference type="SMART" id="SM00825">
    <property type="entry name" value="PKS_KS"/>
    <property type="match status" value="1"/>
</dbReference>
<keyword evidence="6" id="KW-0560">Oxidoreductase</keyword>
<dbReference type="InterPro" id="IPR050091">
    <property type="entry name" value="PKS_NRPS_Biosynth_Enz"/>
</dbReference>
<feature type="domain" description="PKS/mFAS DH" evidence="13">
    <location>
        <begin position="937"/>
        <end position="1237"/>
    </location>
</feature>
<evidence type="ECO:0000256" key="5">
    <source>
        <dbReference type="ARBA" id="ARBA00022737"/>
    </source>
</evidence>
<dbReference type="InterPro" id="IPR032821">
    <property type="entry name" value="PKS_assoc"/>
</dbReference>
<keyword evidence="1" id="KW-0596">Phosphopantetheine</keyword>
<reference evidence="14" key="1">
    <citation type="submission" date="2022-10" db="EMBL/GenBank/DDBJ databases">
        <title>Tapping the CABI collections for fungal endophytes: first genome assemblies for Collariella, Neodidymelliopsis, Ascochyta clinopodiicola, Didymella pomorum, Didymosphaeria variabile, Neocosmospora piperis and Neocucurbitaria cava.</title>
        <authorList>
            <person name="Hill R."/>
        </authorList>
    </citation>
    <scope>NUCLEOTIDE SEQUENCE</scope>
    <source>
        <strain evidence="14">IMI 355082</strain>
    </source>
</reference>
<protein>
    <recommendedName>
        <fullName evidence="16">Polyketide synthase</fullName>
    </recommendedName>
</protein>
<feature type="region of interest" description="N-terminal hotdog fold" evidence="8">
    <location>
        <begin position="937"/>
        <end position="1069"/>
    </location>
</feature>
<dbReference type="InterPro" id="IPR009081">
    <property type="entry name" value="PP-bd_ACP"/>
</dbReference>
<dbReference type="PROSITE" id="PS00606">
    <property type="entry name" value="KS3_1"/>
    <property type="match status" value="1"/>
</dbReference>
<dbReference type="Gene3D" id="3.40.47.10">
    <property type="match status" value="1"/>
</dbReference>
<dbReference type="SUPFAM" id="SSF51735">
    <property type="entry name" value="NAD(P)-binding Rossmann-fold domains"/>
    <property type="match status" value="2"/>
</dbReference>
<dbReference type="Gene3D" id="3.40.366.10">
    <property type="entry name" value="Malonyl-Coenzyme A Acyl Carrier Protein, domain 2"/>
    <property type="match status" value="1"/>
</dbReference>
<dbReference type="InterPro" id="IPR016039">
    <property type="entry name" value="Thiolase-like"/>
</dbReference>
<dbReference type="SUPFAM" id="SSF47336">
    <property type="entry name" value="ACP-like"/>
    <property type="match status" value="1"/>
</dbReference>
<dbReference type="InterPro" id="IPR049552">
    <property type="entry name" value="PKS_DH_N"/>
</dbReference>
<evidence type="ECO:0000259" key="11">
    <source>
        <dbReference type="PROSITE" id="PS50075"/>
    </source>
</evidence>
<dbReference type="InterPro" id="IPR049551">
    <property type="entry name" value="PKS_DH_C"/>
</dbReference>
<dbReference type="CDD" id="cd02440">
    <property type="entry name" value="AdoMet_MTases"/>
    <property type="match status" value="1"/>
</dbReference>
<sequence length="2946" mass="317537">MGPEPIAVIGSACRFPGDLTTPSKLWSFLTKPQDLQSEVPKDRFNVDAFHHSDGSHHGRTNARHGYFLSDVKTFDAQFFNIQAGEAESMDPQQRQLLEATYDALCAAGQTPAGLKGTDTAVYVGIMTHDFELTKVGDLDAIPTYLATGAATSIASNRLSYFFDWHGPSMTIDTACSSSLVAVHHAVQQLRSGTSKVAVAAGANLMLSPLNFITESKLSMLSPTGRSRMWDAAADGYARGEGIACVVLKTLSQALADGDTIDCLIRETGVGQDGRTTGITMPSNVAQAALIRATYARAGLDLSRPDGRPQFFEAHGTGTPAGDPQEAEAISTAFFSSTVENVQDLYVGSIKTVLGHTEGTAGIAGLLKCSLAVQHGIVPPNMLLEKLSPRVEPFCKHLRVPKEATPWPAVADGQPRRASVNSFGFGGTNAHAIVEQYIIPTTPSSTPPTGSISTSTSTNVLPLVFSARTKRSLKANMESILSLLKTTPDINITDLAWTLLQKRAVLPLRHAIAASSVESLCKTLEAAVNDDLGLEYTPKTTDTARILGIFTGQGAQWPAMLKQLVVHVPFAAAIVDELDTSLKTLPEQYRPSWTLKEQLLLEGDASNVGLAVYSQPLCAAVQIVLVRLLSAAGVKFEAIVGHSSGEIGCAFAAGLISASQAIRVAYLRGFTSSHVASPTGQKGGMLAAGMSLEDARELVELEAFAGRVCIAACNSPDSVTLSGDMDALEEMVEILEDESKFARLLRVDKAYHSHHMLPCSDPYITALHDCGCAVAEGADTGVTWYSSVREGKTMTRADVTPQYWRDNLTSPVLFRQALEQAGLEKTLDAAVEVGPHPTLKAPATNTLATVLSDEIPYTGCLQRGRDDVAAFATGLGYIWERFGALNAINGTAFVAAMQPTIPPVSVAKRLPPYAWDHSRVYWSESRAAKAALHGPRPHLMLGTLLPSSTATSLQWRNFIRPRDHEWMQGHELQGQPVFPAAGYVVMAMEAALYIAGPRSVALVEMLDLSIDKAVTFDDADSMAELTLTASVTHCDDAQIELEFGIASCLARESTLSVSAQGRIIVTLGEPGAVSLPSPGPAPPHANPVDIKLFYKELDTIGYDYSNNFRCLYSMSRSTSRASGHMAHPRLVDGAHPIVLHPANLDLAFQTVMGAYSSPGDKRLRSLYVPTRVGRIALAPSVCASTLDLLEGVRYNAVNTYDGGDYLSGDIEVFDKETSAVLYSVEDMHLKPLTPPSASEDHRPFTKTVWGPLNPDKILDVERLWATEQDKEVIPIIERAVYYFVRKFLAELTEEDRKNASVGNQRYIYWHEHVLKLARDGKHLFYKPEWEEDTEESIDKLLQENWYHPHLRLAKLVSDNSLSTIRENKNPFIWMDQDGLLTEFYTSYLTSGPTWEYGQLLIGQIAHRFQNMDILEIGGGTGSATASIFAIPELGFNSYTFTDISAAFFEKAKEKFAPFLERMDFRKLDITKPPAEQGFKTHAYDMVIASSVLHATPSLTETMTNVRSLLKPGGHVVICEATNKDHMRVGYLFGSFADWWAGIDEGRTLDPFATREEWDAIFKKTGFSGIDSITTDRETHLFPNTLLSTHAVTPEQLRLDEPLSAPPKPQHPQLVIVGGGGVASAPILKNIRELLPSRDPLVVPSLVELLAAEVQPNATYVVLSEVDSPVFEALTEEKLAAVKKLFFGSNAGVVLWLTEDAWVTNPRQAMGIGMLRSVRLENPDVAFQSLDVDRLGDLNAHFLVEQILRLEEGTPENTVWTLEPEICVVDGRPHVPRIKQDNARNDRLNSIRRPILDEVDVSTTRAVLQGTPPSSSVLVAAQTSQPLGIPPDTAKQTVRVHHATAKAIRVHGLGYFHIVTGTTTDGAVLALTEVNASIVTVPAKHTFVVKDTSVNTLLSAVANLVAQVVVDTPPGSSALVYAPPRFCVDAIKRVAETRRVRVHFATTDDAPLSSEGIVLHPRDTERALKQKIPSGVAALYDLSSDKHATSLGPRLARIIGCAARDASYLFRAEAAAVAYSDALEASQLQLVAESIGSPALDADNNIAPCPVTKLANVHDALDAIVDWRAEAKASVRVSPVDAGTLFVKNKTYLLVGLSQSMGRSIAAWIVKHGGRHVVLSSRNPETPEAGWLEDMERLGGKVTVLAMDASNAQSVDAGLATLRDVHNLPPVGGVAYGPLVLRDSLLNNMDLATMDMVLKSKVPGAQIFHDRFCDPAKDPLDFFVMFSSAALFGGNPGQTNYTAANAYLQALGQYRRSKGLAASTIHIGAVMGIGYLTRNSREAEFQEKSDVDTLGEAEFLALFAEAVVSGRRVNGVDGVHAKKAIDMSETEIGSGIPAMESRHKETIKFYHDPRFGNLRTPENRGDNAETGGSKTSVKDMLAMATTMEQVRTAISESLSDKMRGVLHIPPEESVNAAAPLLDQGIDSLGAITVASWFSKQLLVDIPILRVLSGASIDDLAAEGASRLSSAAIPLVADAQGPATTHSEDSSTEASSSNGTSTPLSALSEAKEPVEGVVRKAPMSLIQHPSYTRQASLPDVTISHNTIGVVMEGRLSTDKLAQAVTAAITRHETFRTAFRPSEGSPVPLLHVLSAPTWGLRAVSVTSRAEAEAELAKLHKEPYDLESGETFKIAAFTWSPTSHLLVLAYHRLAGDGSTTENLVAELSQLYSGAVLPPAPQYTDFAAKQHSLLSSGGMDASIAYWTDLYTPVPAPLPLLPLPGVVKGARGPVSWDQHTAMSRLSAVLAFRVKECTKKLRTTPMTFYLAAYAALLSDLSQQAQVSIGLADTNRSSVADLSTMGYFANLLPLRLTTAATAGGGTFTTTIESAKAAVRQAMAHSVVPHDLISSRLGLDKVSPRDMTHAPLFQAVFDYRQGAAESGTIGGASIVEVLSSRERTPYDVVLEMSDDPTKDPLVTVKLQSSVYGEGDAEVLLGKYVDLLTALSKGTAA</sequence>
<feature type="region of interest" description="Disordered" evidence="10">
    <location>
        <begin position="2351"/>
        <end position="2372"/>
    </location>
</feature>
<dbReference type="InterPro" id="IPR013968">
    <property type="entry name" value="PKS_KR"/>
</dbReference>
<evidence type="ECO:0000256" key="7">
    <source>
        <dbReference type="ARBA" id="ARBA00023268"/>
    </source>
</evidence>
<dbReference type="GO" id="GO:0031177">
    <property type="term" value="F:phosphopantetheine binding"/>
    <property type="evidence" value="ECO:0007669"/>
    <property type="project" value="InterPro"/>
</dbReference>
<feature type="coiled-coil region" evidence="9">
    <location>
        <begin position="717"/>
        <end position="744"/>
    </location>
</feature>
<dbReference type="Pfam" id="PF02801">
    <property type="entry name" value="Ketoacyl-synt_C"/>
    <property type="match status" value="1"/>
</dbReference>
<dbReference type="GO" id="GO:0016491">
    <property type="term" value="F:oxidoreductase activity"/>
    <property type="evidence" value="ECO:0007669"/>
    <property type="project" value="UniProtKB-KW"/>
</dbReference>
<dbReference type="PROSITE" id="PS50075">
    <property type="entry name" value="CARRIER"/>
    <property type="match status" value="1"/>
</dbReference>
<dbReference type="InterPro" id="IPR013217">
    <property type="entry name" value="Methyltransf_12"/>
</dbReference>
<dbReference type="InterPro" id="IPR016035">
    <property type="entry name" value="Acyl_Trfase/lysoPLipase"/>
</dbReference>
<dbReference type="GO" id="GO:0006633">
    <property type="term" value="P:fatty acid biosynthetic process"/>
    <property type="evidence" value="ECO:0007669"/>
    <property type="project" value="InterPro"/>
</dbReference>
<dbReference type="Gene3D" id="3.30.559.10">
    <property type="entry name" value="Chloramphenicol acetyltransferase-like domain"/>
    <property type="match status" value="1"/>
</dbReference>
<dbReference type="PANTHER" id="PTHR43775:SF20">
    <property type="entry name" value="HYBRID PKS-NRPS SYNTHETASE APDA"/>
    <property type="match status" value="1"/>
</dbReference>
<dbReference type="InterPro" id="IPR014031">
    <property type="entry name" value="Ketoacyl_synth_C"/>
</dbReference>
<evidence type="ECO:0000256" key="8">
    <source>
        <dbReference type="PROSITE-ProRule" id="PRU01363"/>
    </source>
</evidence>
<dbReference type="InterPro" id="IPR029063">
    <property type="entry name" value="SAM-dependent_MTases_sf"/>
</dbReference>
<dbReference type="Pfam" id="PF14765">
    <property type="entry name" value="PS-DH"/>
    <property type="match status" value="1"/>
</dbReference>
<comment type="caution">
    <text evidence="14">The sequence shown here is derived from an EMBL/GenBank/DDBJ whole genome shotgun (WGS) entry which is preliminary data.</text>
</comment>
<dbReference type="CDD" id="cd00833">
    <property type="entry name" value="PKS"/>
    <property type="match status" value="1"/>
</dbReference>
<dbReference type="InterPro" id="IPR020806">
    <property type="entry name" value="PKS_PP-bd"/>
</dbReference>
<name>A0A9W8YL21_9PEZI</name>
<dbReference type="Pfam" id="PF21089">
    <property type="entry name" value="PKS_DH_N"/>
    <property type="match status" value="1"/>
</dbReference>
<dbReference type="SUPFAM" id="SSF52151">
    <property type="entry name" value="FabD/lysophospholipase-like"/>
    <property type="match status" value="1"/>
</dbReference>
<dbReference type="GO" id="GO:0004312">
    <property type="term" value="F:fatty acid synthase activity"/>
    <property type="evidence" value="ECO:0007669"/>
    <property type="project" value="TreeGrafter"/>
</dbReference>
<evidence type="ECO:0000313" key="15">
    <source>
        <dbReference type="Proteomes" id="UP001140453"/>
    </source>
</evidence>
<dbReference type="InterPro" id="IPR018201">
    <property type="entry name" value="Ketoacyl_synth_AS"/>
</dbReference>
<dbReference type="InterPro" id="IPR042104">
    <property type="entry name" value="PKS_dehydratase_sf"/>
</dbReference>
<dbReference type="Pfam" id="PF00550">
    <property type="entry name" value="PP-binding"/>
    <property type="match status" value="1"/>
</dbReference>
<dbReference type="GO" id="GO:0009403">
    <property type="term" value="P:toxin biosynthetic process"/>
    <property type="evidence" value="ECO:0007669"/>
    <property type="project" value="UniProtKB-ARBA"/>
</dbReference>
<dbReference type="Pfam" id="PF00109">
    <property type="entry name" value="ketoacyl-synt"/>
    <property type="match status" value="1"/>
</dbReference>
<evidence type="ECO:0000256" key="10">
    <source>
        <dbReference type="SAM" id="MobiDB-lite"/>
    </source>
</evidence>
<keyword evidence="7" id="KW-0511">Multifunctional enzyme</keyword>
<dbReference type="Gene3D" id="3.40.50.720">
    <property type="entry name" value="NAD(P)-binding Rossmann-like Domain"/>
    <property type="match status" value="2"/>
</dbReference>
<dbReference type="PANTHER" id="PTHR43775">
    <property type="entry name" value="FATTY ACID SYNTHASE"/>
    <property type="match status" value="1"/>
</dbReference>
<evidence type="ECO:0008006" key="16">
    <source>
        <dbReference type="Google" id="ProtNLM"/>
    </source>
</evidence>
<dbReference type="GO" id="GO:0008168">
    <property type="term" value="F:methyltransferase activity"/>
    <property type="evidence" value="ECO:0007669"/>
    <property type="project" value="UniProtKB-KW"/>
</dbReference>
<gene>
    <name evidence="14" type="ORF">N0V93_009724</name>
</gene>
<dbReference type="InterPro" id="IPR014043">
    <property type="entry name" value="Acyl_transferase_dom"/>
</dbReference>
<feature type="active site" description="Proton acceptor; for dehydratase activity" evidence="8">
    <location>
        <position position="969"/>
    </location>
</feature>
<accession>A0A9W8YL21</accession>
<dbReference type="InterPro" id="IPR001227">
    <property type="entry name" value="Ac_transferase_dom_sf"/>
</dbReference>
<keyword evidence="4" id="KW-0808">Transferase</keyword>
<dbReference type="InterPro" id="IPR001242">
    <property type="entry name" value="Condensation_dom"/>
</dbReference>
<feature type="domain" description="Carrier" evidence="11">
    <location>
        <begin position="2390"/>
        <end position="2465"/>
    </location>
</feature>
<dbReference type="InterPro" id="IPR049900">
    <property type="entry name" value="PKS_mFAS_DH"/>
</dbReference>
<dbReference type="CDD" id="cd19532">
    <property type="entry name" value="C_PKS-NRPS"/>
    <property type="match status" value="1"/>
</dbReference>
<dbReference type="PROSITE" id="PS52019">
    <property type="entry name" value="PKS_MFAS_DH"/>
    <property type="match status" value="1"/>
</dbReference>
<evidence type="ECO:0000256" key="2">
    <source>
        <dbReference type="ARBA" id="ARBA00022553"/>
    </source>
</evidence>